<evidence type="ECO:0000313" key="4">
    <source>
        <dbReference type="EMBL" id="KAK3867400.1"/>
    </source>
</evidence>
<evidence type="ECO:0000313" key="6">
    <source>
        <dbReference type="Proteomes" id="UP001286313"/>
    </source>
</evidence>
<evidence type="ECO:0000259" key="3">
    <source>
        <dbReference type="PROSITE" id="PS50157"/>
    </source>
</evidence>
<sequence>MYDEDMGEDMQGRIRVKSRRELGLLVTTTTITTTSTTTTPTSVSAASPLSPPPTSSPLMLSGTTAVLLSPSVTQPSPLRTSPLPPHLPVSPIPPASPAASSPTTSPLALSYPLKCPYCGYVGTSESVLLRHLRTHGGGSLVGVQLYHCSSCPYSATQWESVRRHSWRQHRTEIEPEKESRG</sequence>
<reference evidence="5" key="1">
    <citation type="submission" date="2023-10" db="EMBL/GenBank/DDBJ databases">
        <title>Genome assemblies of two species of porcelain crab, Petrolisthes cinctipes and Petrolisthes manimaculis (Anomura: Porcellanidae).</title>
        <authorList>
            <person name="Angst P."/>
        </authorList>
    </citation>
    <scope>NUCLEOTIDE SEQUENCE</scope>
    <source>
        <strain evidence="5">PB745_01</strain>
        <tissue evidence="5">Gill</tissue>
    </source>
</reference>
<keyword evidence="1" id="KW-0479">Metal-binding</keyword>
<keyword evidence="1" id="KW-0862">Zinc</keyword>
<gene>
    <name evidence="5" type="ORF">Pcinc_020871</name>
    <name evidence="4" type="ORF">Pcinc_027140</name>
</gene>
<evidence type="ECO:0000313" key="5">
    <source>
        <dbReference type="EMBL" id="KAK3874162.1"/>
    </source>
</evidence>
<dbReference type="EMBL" id="JAWQEG010003208">
    <property type="protein sequence ID" value="KAK3867400.1"/>
    <property type="molecule type" value="Genomic_DNA"/>
</dbReference>
<dbReference type="EMBL" id="JAWQEG010002131">
    <property type="protein sequence ID" value="KAK3874162.1"/>
    <property type="molecule type" value="Genomic_DNA"/>
</dbReference>
<dbReference type="InterPro" id="IPR013087">
    <property type="entry name" value="Znf_C2H2_type"/>
</dbReference>
<evidence type="ECO:0000256" key="1">
    <source>
        <dbReference type="PROSITE-ProRule" id="PRU00042"/>
    </source>
</evidence>
<dbReference type="PROSITE" id="PS50157">
    <property type="entry name" value="ZINC_FINGER_C2H2_2"/>
    <property type="match status" value="1"/>
</dbReference>
<feature type="compositionally biased region" description="Polar residues" evidence="2">
    <location>
        <begin position="70"/>
        <end position="79"/>
    </location>
</feature>
<feature type="region of interest" description="Disordered" evidence="2">
    <location>
        <begin position="70"/>
        <end position="105"/>
    </location>
</feature>
<name>A0AAE1KJ92_PETCI</name>
<dbReference type="AlphaFoldDB" id="A0AAE1KJ92"/>
<feature type="region of interest" description="Disordered" evidence="2">
    <location>
        <begin position="32"/>
        <end position="55"/>
    </location>
</feature>
<dbReference type="Proteomes" id="UP001286313">
    <property type="component" value="Unassembled WGS sequence"/>
</dbReference>
<dbReference type="Pfam" id="PF00096">
    <property type="entry name" value="zf-C2H2"/>
    <property type="match status" value="1"/>
</dbReference>
<dbReference type="GO" id="GO:0008270">
    <property type="term" value="F:zinc ion binding"/>
    <property type="evidence" value="ECO:0007669"/>
    <property type="project" value="UniProtKB-KW"/>
</dbReference>
<organism evidence="5 6">
    <name type="scientific">Petrolisthes cinctipes</name>
    <name type="common">Flat porcelain crab</name>
    <dbReference type="NCBI Taxonomy" id="88211"/>
    <lineage>
        <taxon>Eukaryota</taxon>
        <taxon>Metazoa</taxon>
        <taxon>Ecdysozoa</taxon>
        <taxon>Arthropoda</taxon>
        <taxon>Crustacea</taxon>
        <taxon>Multicrustacea</taxon>
        <taxon>Malacostraca</taxon>
        <taxon>Eumalacostraca</taxon>
        <taxon>Eucarida</taxon>
        <taxon>Decapoda</taxon>
        <taxon>Pleocyemata</taxon>
        <taxon>Anomura</taxon>
        <taxon>Galatheoidea</taxon>
        <taxon>Porcellanidae</taxon>
        <taxon>Petrolisthes</taxon>
    </lineage>
</organism>
<keyword evidence="6" id="KW-1185">Reference proteome</keyword>
<evidence type="ECO:0000256" key="2">
    <source>
        <dbReference type="SAM" id="MobiDB-lite"/>
    </source>
</evidence>
<dbReference type="SUPFAM" id="SSF57667">
    <property type="entry name" value="beta-beta-alpha zinc fingers"/>
    <property type="match status" value="1"/>
</dbReference>
<proteinExistence type="predicted"/>
<keyword evidence="1" id="KW-0863">Zinc-finger</keyword>
<protein>
    <recommendedName>
        <fullName evidence="3">C2H2-type domain-containing protein</fullName>
    </recommendedName>
</protein>
<comment type="caution">
    <text evidence="5">The sequence shown here is derived from an EMBL/GenBank/DDBJ whole genome shotgun (WGS) entry which is preliminary data.</text>
</comment>
<feature type="compositionally biased region" description="Low complexity" evidence="2">
    <location>
        <begin position="32"/>
        <end position="48"/>
    </location>
</feature>
<feature type="compositionally biased region" description="Pro residues" evidence="2">
    <location>
        <begin position="82"/>
        <end position="96"/>
    </location>
</feature>
<accession>A0AAE1KJ92</accession>
<feature type="domain" description="C2H2-type" evidence="3">
    <location>
        <begin position="113"/>
        <end position="140"/>
    </location>
</feature>
<dbReference type="InterPro" id="IPR036236">
    <property type="entry name" value="Znf_C2H2_sf"/>
</dbReference>
<dbReference type="Gene3D" id="3.30.160.60">
    <property type="entry name" value="Classic Zinc Finger"/>
    <property type="match status" value="1"/>
</dbReference>
<dbReference type="SMART" id="SM00355">
    <property type="entry name" value="ZnF_C2H2"/>
    <property type="match status" value="2"/>
</dbReference>